<dbReference type="GO" id="GO:0004479">
    <property type="term" value="F:methionyl-tRNA formyltransferase activity"/>
    <property type="evidence" value="ECO:0007669"/>
    <property type="project" value="UniProtKB-EC"/>
</dbReference>
<comment type="catalytic activity">
    <reaction evidence="5">
        <text>L-methionyl-tRNA(fMet) + (6R)-10-formyltetrahydrofolate = N-formyl-L-methionyl-tRNA(fMet) + (6S)-5,6,7,8-tetrahydrofolate + H(+)</text>
        <dbReference type="Rhea" id="RHEA:24380"/>
        <dbReference type="Rhea" id="RHEA-COMP:9952"/>
        <dbReference type="Rhea" id="RHEA-COMP:9953"/>
        <dbReference type="ChEBI" id="CHEBI:15378"/>
        <dbReference type="ChEBI" id="CHEBI:57453"/>
        <dbReference type="ChEBI" id="CHEBI:78530"/>
        <dbReference type="ChEBI" id="CHEBI:78844"/>
        <dbReference type="ChEBI" id="CHEBI:195366"/>
        <dbReference type="EC" id="2.1.2.9"/>
    </reaction>
</comment>
<evidence type="ECO:0000256" key="4">
    <source>
        <dbReference type="ARBA" id="ARBA00022917"/>
    </source>
</evidence>
<dbReference type="NCBIfam" id="TIGR00460">
    <property type="entry name" value="fmt"/>
    <property type="match status" value="1"/>
</dbReference>
<dbReference type="EC" id="2.1.2.9" evidence="2 5"/>
<dbReference type="InterPro" id="IPR011034">
    <property type="entry name" value="Formyl_transferase-like_C_sf"/>
</dbReference>
<dbReference type="Pfam" id="PF00551">
    <property type="entry name" value="Formyl_trans_N"/>
    <property type="match status" value="1"/>
</dbReference>
<dbReference type="CDD" id="cd08646">
    <property type="entry name" value="FMT_core_Met-tRNA-FMT_N"/>
    <property type="match status" value="1"/>
</dbReference>
<evidence type="ECO:0000259" key="6">
    <source>
        <dbReference type="Pfam" id="PF00551"/>
    </source>
</evidence>
<evidence type="ECO:0000313" key="8">
    <source>
        <dbReference type="EMBL" id="MBL3577400.1"/>
    </source>
</evidence>
<dbReference type="CDD" id="cd08704">
    <property type="entry name" value="Met_tRNA_FMT_C"/>
    <property type="match status" value="1"/>
</dbReference>
<evidence type="ECO:0000256" key="3">
    <source>
        <dbReference type="ARBA" id="ARBA00022679"/>
    </source>
</evidence>
<dbReference type="Proteomes" id="UP000635853">
    <property type="component" value="Unassembled WGS sequence"/>
</dbReference>
<comment type="caution">
    <text evidence="8">The sequence shown here is derived from an EMBL/GenBank/DDBJ whole genome shotgun (WGS) entry which is preliminary data.</text>
</comment>
<dbReference type="PANTHER" id="PTHR11138">
    <property type="entry name" value="METHIONYL-TRNA FORMYLTRANSFERASE"/>
    <property type="match status" value="1"/>
</dbReference>
<evidence type="ECO:0000256" key="2">
    <source>
        <dbReference type="ARBA" id="ARBA00012261"/>
    </source>
</evidence>
<name>A0ABS1RD05_9RHOB</name>
<dbReference type="PROSITE" id="PS00373">
    <property type="entry name" value="GART"/>
    <property type="match status" value="1"/>
</dbReference>
<dbReference type="InterPro" id="IPR005793">
    <property type="entry name" value="Formyl_trans_C"/>
</dbReference>
<dbReference type="PANTHER" id="PTHR11138:SF5">
    <property type="entry name" value="METHIONYL-TRNA FORMYLTRANSFERASE, MITOCHONDRIAL"/>
    <property type="match status" value="1"/>
</dbReference>
<dbReference type="SUPFAM" id="SSF53328">
    <property type="entry name" value="Formyltransferase"/>
    <property type="match status" value="1"/>
</dbReference>
<dbReference type="RefSeq" id="WP_075784312.1">
    <property type="nucleotide sequence ID" value="NZ_JAESIL010000012.1"/>
</dbReference>
<keyword evidence="4 5" id="KW-0648">Protein biosynthesis</keyword>
<protein>
    <recommendedName>
        <fullName evidence="2 5">Methionyl-tRNA formyltransferase</fullName>
        <ecNumber evidence="2 5">2.1.2.9</ecNumber>
    </recommendedName>
</protein>
<feature type="domain" description="Formyl transferase N-terminal" evidence="6">
    <location>
        <begin position="1"/>
        <end position="180"/>
    </location>
</feature>
<dbReference type="Gene3D" id="3.40.50.12230">
    <property type="match status" value="1"/>
</dbReference>
<evidence type="ECO:0000256" key="1">
    <source>
        <dbReference type="ARBA" id="ARBA00010699"/>
    </source>
</evidence>
<gene>
    <name evidence="5" type="primary">fmt</name>
    <name evidence="8" type="ORF">JMJ92_04375</name>
</gene>
<dbReference type="Pfam" id="PF02911">
    <property type="entry name" value="Formyl_trans_C"/>
    <property type="match status" value="1"/>
</dbReference>
<comment type="similarity">
    <text evidence="1 5">Belongs to the Fmt family.</text>
</comment>
<dbReference type="SUPFAM" id="SSF50486">
    <property type="entry name" value="FMT C-terminal domain-like"/>
    <property type="match status" value="1"/>
</dbReference>
<sequence>MRVTFMGTPDFSVPVLDALVAAGHEIACVYTQPPRPAGRGKKDRPTPVHARAEELGLMVRHPKTLRTEEQDVAFASLDPDVAVVVAYGLILPRQILEAPCRGCLNIHASLLPRWRGAAPIHRAIMAGDTETGVCIMRMEEGLDTGPVLLREATPIGPEDTTGELHDRLSAMGARLIVEALEKLRDLPPQDQPGDGVTYAAKIDKAEARVDWTRPAPEVARHINGLSPFPGAWCDVAGERLKLLRARAVEGTAAPGTVLGGLTVACGEGAVEILEAQRQGKRPMRATEILRGFPLPERLG</sequence>
<feature type="domain" description="Formyl transferase C-terminal" evidence="7">
    <location>
        <begin position="201"/>
        <end position="292"/>
    </location>
</feature>
<keyword evidence="3 5" id="KW-0808">Transferase</keyword>
<evidence type="ECO:0000259" key="7">
    <source>
        <dbReference type="Pfam" id="PF02911"/>
    </source>
</evidence>
<dbReference type="InterPro" id="IPR041711">
    <property type="entry name" value="Met-tRNA-FMT_N"/>
</dbReference>
<keyword evidence="9" id="KW-1185">Reference proteome</keyword>
<comment type="function">
    <text evidence="5">Attaches a formyl group to the free amino group of methionyl-tRNA(fMet). The formyl group appears to play a dual role in the initiator identity of N-formylmethionyl-tRNA by promoting its recognition by IF2 and preventing the misappropriation of this tRNA by the elongation apparatus.</text>
</comment>
<dbReference type="InterPro" id="IPR005794">
    <property type="entry name" value="Fmt"/>
</dbReference>
<evidence type="ECO:0000256" key="5">
    <source>
        <dbReference type="HAMAP-Rule" id="MF_00182"/>
    </source>
</evidence>
<accession>A0ABS1RD05</accession>
<dbReference type="InterPro" id="IPR001555">
    <property type="entry name" value="GART_AS"/>
</dbReference>
<feature type="binding site" evidence="5">
    <location>
        <begin position="109"/>
        <end position="112"/>
    </location>
    <ligand>
        <name>(6S)-5,6,7,8-tetrahydrofolate</name>
        <dbReference type="ChEBI" id="CHEBI:57453"/>
    </ligand>
</feature>
<organism evidence="8 9">
    <name type="scientific">Rhodovulum visakhapatnamense</name>
    <dbReference type="NCBI Taxonomy" id="364297"/>
    <lineage>
        <taxon>Bacteria</taxon>
        <taxon>Pseudomonadati</taxon>
        <taxon>Pseudomonadota</taxon>
        <taxon>Alphaproteobacteria</taxon>
        <taxon>Rhodobacterales</taxon>
        <taxon>Paracoccaceae</taxon>
        <taxon>Rhodovulum</taxon>
    </lineage>
</organism>
<evidence type="ECO:0000313" key="9">
    <source>
        <dbReference type="Proteomes" id="UP000635853"/>
    </source>
</evidence>
<dbReference type="InterPro" id="IPR044135">
    <property type="entry name" value="Met-tRNA-FMT_C"/>
</dbReference>
<reference evidence="9" key="1">
    <citation type="submission" date="2021-01" db="EMBL/GenBank/DDBJ databases">
        <title>Draft genomes of Rhodovulum sulfidophilum.</title>
        <authorList>
            <person name="Guzman M.S."/>
        </authorList>
    </citation>
    <scope>NUCLEOTIDE SEQUENCE [LARGE SCALE GENOMIC DNA]</scope>
    <source>
        <strain evidence="9">AB19</strain>
    </source>
</reference>
<dbReference type="InterPro" id="IPR002376">
    <property type="entry name" value="Formyl_transf_N"/>
</dbReference>
<dbReference type="HAMAP" id="MF_00182">
    <property type="entry name" value="Formyl_trans"/>
    <property type="match status" value="1"/>
</dbReference>
<dbReference type="InterPro" id="IPR036477">
    <property type="entry name" value="Formyl_transf_N_sf"/>
</dbReference>
<proteinExistence type="inferred from homology"/>
<dbReference type="EMBL" id="JAESIL010000012">
    <property type="protein sequence ID" value="MBL3577400.1"/>
    <property type="molecule type" value="Genomic_DNA"/>
</dbReference>